<keyword evidence="8 10" id="KW-0472">Membrane</keyword>
<evidence type="ECO:0000256" key="1">
    <source>
        <dbReference type="ARBA" id="ARBA00004479"/>
    </source>
</evidence>
<comment type="caution">
    <text evidence="13">The sequence shown here is derived from an EMBL/GenBank/DDBJ whole genome shotgun (WGS) entry which is preliminary data.</text>
</comment>
<dbReference type="AlphaFoldDB" id="A0A1J4JG92"/>
<evidence type="ECO:0000259" key="12">
    <source>
        <dbReference type="Pfam" id="PF18266"/>
    </source>
</evidence>
<comment type="similarity">
    <text evidence="2">Belongs to the nicastrin family.</text>
</comment>
<feature type="chain" id="PRO_5012068645" description="Nicastrin" evidence="11">
    <location>
        <begin position="17"/>
        <end position="609"/>
    </location>
</feature>
<dbReference type="Proteomes" id="UP000179807">
    <property type="component" value="Unassembled WGS sequence"/>
</dbReference>
<dbReference type="InterPro" id="IPR008710">
    <property type="entry name" value="Nicastrin"/>
</dbReference>
<keyword evidence="14" id="KW-1185">Reference proteome</keyword>
<keyword evidence="4 10" id="KW-0812">Transmembrane</keyword>
<dbReference type="PANTHER" id="PTHR21092">
    <property type="entry name" value="NICASTRIN"/>
    <property type="match status" value="1"/>
</dbReference>
<reference evidence="13" key="1">
    <citation type="submission" date="2016-10" db="EMBL/GenBank/DDBJ databases">
        <authorList>
            <person name="Benchimol M."/>
            <person name="Almeida L.G."/>
            <person name="Vasconcelos A.T."/>
            <person name="Perreira-Neves A."/>
            <person name="Rosa I.A."/>
            <person name="Tasca T."/>
            <person name="Bogo M.R."/>
            <person name="de Souza W."/>
        </authorList>
    </citation>
    <scope>NUCLEOTIDE SEQUENCE [LARGE SCALE GENOMIC DNA]</scope>
    <source>
        <strain evidence="13">K</strain>
    </source>
</reference>
<dbReference type="GeneID" id="94846083"/>
<comment type="subcellular location">
    <subcellularLocation>
        <location evidence="1">Membrane</location>
        <topology evidence="1">Single-pass type I membrane protein</topology>
    </subcellularLocation>
</comment>
<evidence type="ECO:0000256" key="2">
    <source>
        <dbReference type="ARBA" id="ARBA00007717"/>
    </source>
</evidence>
<feature type="signal peptide" evidence="11">
    <location>
        <begin position="1"/>
        <end position="16"/>
    </location>
</feature>
<dbReference type="Pfam" id="PF05450">
    <property type="entry name" value="Nicastrin"/>
    <property type="match status" value="1"/>
</dbReference>
<dbReference type="RefSeq" id="XP_068349606.1">
    <property type="nucleotide sequence ID" value="XM_068511379.1"/>
</dbReference>
<evidence type="ECO:0000256" key="3">
    <source>
        <dbReference type="ARBA" id="ARBA00015303"/>
    </source>
</evidence>
<evidence type="ECO:0000256" key="11">
    <source>
        <dbReference type="SAM" id="SignalP"/>
    </source>
</evidence>
<keyword evidence="5 11" id="KW-0732">Signal</keyword>
<dbReference type="PANTHER" id="PTHR21092:SF0">
    <property type="entry name" value="NICASTRIN"/>
    <property type="match status" value="1"/>
</dbReference>
<keyword evidence="9" id="KW-0325">Glycoprotein</keyword>
<keyword evidence="7 10" id="KW-1133">Transmembrane helix</keyword>
<evidence type="ECO:0000256" key="5">
    <source>
        <dbReference type="ARBA" id="ARBA00022729"/>
    </source>
</evidence>
<evidence type="ECO:0000256" key="6">
    <source>
        <dbReference type="ARBA" id="ARBA00022976"/>
    </source>
</evidence>
<organism evidence="13 14">
    <name type="scientific">Tritrichomonas foetus</name>
    <dbReference type="NCBI Taxonomy" id="1144522"/>
    <lineage>
        <taxon>Eukaryota</taxon>
        <taxon>Metamonada</taxon>
        <taxon>Parabasalia</taxon>
        <taxon>Tritrichomonadida</taxon>
        <taxon>Tritrichomonadidae</taxon>
        <taxon>Tritrichomonas</taxon>
    </lineage>
</organism>
<feature type="transmembrane region" description="Helical" evidence="10">
    <location>
        <begin position="580"/>
        <end position="602"/>
    </location>
</feature>
<evidence type="ECO:0000313" key="14">
    <source>
        <dbReference type="Proteomes" id="UP000179807"/>
    </source>
</evidence>
<evidence type="ECO:0000256" key="10">
    <source>
        <dbReference type="SAM" id="Phobius"/>
    </source>
</evidence>
<dbReference type="EMBL" id="MLAK01001174">
    <property type="protein sequence ID" value="OHS96469.1"/>
    <property type="molecule type" value="Genomic_DNA"/>
</dbReference>
<evidence type="ECO:0000256" key="8">
    <source>
        <dbReference type="ARBA" id="ARBA00023136"/>
    </source>
</evidence>
<dbReference type="Pfam" id="PF18266">
    <property type="entry name" value="Ncstrn_small"/>
    <property type="match status" value="1"/>
</dbReference>
<dbReference type="GO" id="GO:0007219">
    <property type="term" value="P:Notch signaling pathway"/>
    <property type="evidence" value="ECO:0007669"/>
    <property type="project" value="UniProtKB-KW"/>
</dbReference>
<dbReference type="SUPFAM" id="SSF53187">
    <property type="entry name" value="Zn-dependent exopeptidases"/>
    <property type="match status" value="1"/>
</dbReference>
<dbReference type="VEuPathDB" id="TrichDB:TRFO_37361"/>
<dbReference type="GO" id="GO:0005886">
    <property type="term" value="C:plasma membrane"/>
    <property type="evidence" value="ECO:0007669"/>
    <property type="project" value="UniProtKB-ARBA"/>
</dbReference>
<evidence type="ECO:0000256" key="9">
    <source>
        <dbReference type="ARBA" id="ARBA00023180"/>
    </source>
</evidence>
<accession>A0A1J4JG92</accession>
<evidence type="ECO:0000256" key="7">
    <source>
        <dbReference type="ARBA" id="ARBA00022989"/>
    </source>
</evidence>
<dbReference type="OrthoDB" id="10265862at2759"/>
<keyword evidence="6" id="KW-0914">Notch signaling pathway</keyword>
<sequence>MIFLLLQGILSQQFAADFLFRMHNHESWVGPKTKFDGYSGRILQINENTNIENLLSNKRPYPEVIVIPLGLMKDEIINKIIELYTPKPYLQGFVVTNDDSVDYSADVPFPNRQYMSYTAPDDFQWNPRATSMVQHIYDFPFIYPPKAEVENLEAHIKKYGSKAGIYIRVYMLSRGNSKKCLKASDCQMVGGLSMYGSFNENYNKSSVWAIANFDSFGFFPYAHVGADYSISGFVSLLAALQSFQNVDWSKAQKQLRFAFFDGEELGFLGSTKFLTDLEKFECEKWDKEKTICMKPYRLDFGFQSIPKDETFDTVIEIKSVANASALYVHTNKNGREFGKTLVGTSSALPVEMADDSLPGVPPSSVNSFIKKFPNIKHAVLTGYQGTFPANNRYGMPSEVLYNPEAVTKASQTLADTLAKLCGITYKPVVNQTIVSELMLAFVNAPADSQYIKQLFPTSNVPTDHVSLYAGVYNQYTMEMKHLLVRDILKESTAFNITNIPCTADANCSEYGLSCSISRNKCVNYTMNLHPAYSNAFEYDDDEWETTVVNESLELPFDCEANWDSTELHFISLPSLYSGRVTVGIGILLWVLLSALLSAFWNYNMNFLQS</sequence>
<proteinExistence type="inferred from homology"/>
<dbReference type="Gene3D" id="3.40.630.10">
    <property type="entry name" value="Zn peptidases"/>
    <property type="match status" value="1"/>
</dbReference>
<dbReference type="InterPro" id="IPR041084">
    <property type="entry name" value="Ncstrn_small"/>
</dbReference>
<protein>
    <recommendedName>
        <fullName evidence="3">Nicastrin</fullName>
    </recommendedName>
</protein>
<evidence type="ECO:0000313" key="13">
    <source>
        <dbReference type="EMBL" id="OHS96469.1"/>
    </source>
</evidence>
<name>A0A1J4JG92_9EUKA</name>
<evidence type="ECO:0000256" key="4">
    <source>
        <dbReference type="ARBA" id="ARBA00022692"/>
    </source>
</evidence>
<gene>
    <name evidence="13" type="ORF">TRFO_37361</name>
</gene>
<dbReference type="GO" id="GO:0016485">
    <property type="term" value="P:protein processing"/>
    <property type="evidence" value="ECO:0007669"/>
    <property type="project" value="InterPro"/>
</dbReference>
<feature type="domain" description="Nicastrin small lobe" evidence="12">
    <location>
        <begin position="20"/>
        <end position="158"/>
    </location>
</feature>